<protein>
    <submittedName>
        <fullName evidence="5">23S rRNA (Guanine745-N1)-methyltransferase</fullName>
    </submittedName>
</protein>
<dbReference type="Gene3D" id="3.40.50.150">
    <property type="entry name" value="Vaccinia Virus protein VP39"/>
    <property type="match status" value="1"/>
</dbReference>
<feature type="binding site" evidence="2">
    <location>
        <position position="194"/>
    </location>
    <ligand>
        <name>S-adenosyl-L-methionine</name>
        <dbReference type="ChEBI" id="CHEBI:59789"/>
    </ligand>
</feature>
<dbReference type="InterPro" id="IPR041698">
    <property type="entry name" value="Methyltransf_25"/>
</dbReference>
<evidence type="ECO:0000313" key="5">
    <source>
        <dbReference type="EMBL" id="TCK05722.1"/>
    </source>
</evidence>
<keyword evidence="5" id="KW-0489">Methyltransferase</keyword>
<feature type="domain" description="23S rRNA (guanine(745)-N(1))-methyltransferase N-terminal" evidence="4">
    <location>
        <begin position="6"/>
        <end position="49"/>
    </location>
</feature>
<sequence>MISLGCPVCQAPLATAEDGRRLRCEAGHSFDRARQGYWNLLLPQRKKSKDPGDNSEMIQARRRFLDAGFYWLIAERLTQILLEELKELKNTPQPQLLDLGCGEGYYTTQIEEAFTTAGLDAEIAGLDISRHAIKAACKRSENIDWLVGTGADLPILSESLDAMTLMFSRVMPEPMARALKPGGLLLVIWPGPEHLIELRELIYDEVRKREFNPEADLLPLFEPVRTESLDFKFEVDGGEALSDLLLMTPHGHRIRQETRDRILAHTSLECSADIRFGLYRRKASD</sequence>
<dbReference type="Pfam" id="PF21302">
    <property type="entry name" value="Zn_ribbon_RlmA"/>
    <property type="match status" value="1"/>
</dbReference>
<keyword evidence="2" id="KW-0949">S-adenosyl-L-methionine</keyword>
<dbReference type="InterPro" id="IPR050508">
    <property type="entry name" value="Methyltransf_Superfamily"/>
</dbReference>
<feature type="binding site" evidence="1">
    <location>
        <position position="28"/>
    </location>
    <ligand>
        <name>Zn(2+)</name>
        <dbReference type="ChEBI" id="CHEBI:29105"/>
    </ligand>
</feature>
<keyword evidence="5" id="KW-0808">Transferase</keyword>
<keyword evidence="1" id="KW-0862">Zinc</keyword>
<dbReference type="InterPro" id="IPR016718">
    <property type="entry name" value="rRNA_m1G-MeTrfase_A_prd"/>
</dbReference>
<dbReference type="OrthoDB" id="108476at2"/>
<feature type="binding site" evidence="2">
    <location>
        <position position="70"/>
    </location>
    <ligand>
        <name>S-adenosyl-L-methionine</name>
        <dbReference type="ChEBI" id="CHEBI:59789"/>
    </ligand>
</feature>
<evidence type="ECO:0000256" key="1">
    <source>
        <dbReference type="PIRSR" id="PIRSR018249-1"/>
    </source>
</evidence>
<dbReference type="PIRSF" id="PIRSF018249">
    <property type="entry name" value="MyrA_prd"/>
    <property type="match status" value="1"/>
</dbReference>
<feature type="binding site" evidence="1">
    <location>
        <position position="9"/>
    </location>
    <ligand>
        <name>Zn(2+)</name>
        <dbReference type="ChEBI" id="CHEBI:29105"/>
    </ligand>
</feature>
<dbReference type="RefSeq" id="WP_132293102.1">
    <property type="nucleotide sequence ID" value="NZ_SMFU01000009.1"/>
</dbReference>
<name>A0A4R1GMT0_9GAMM</name>
<gene>
    <name evidence="5" type="ORF">CLV83_2650</name>
</gene>
<dbReference type="AlphaFoldDB" id="A0A4R1GMT0"/>
<evidence type="ECO:0000313" key="6">
    <source>
        <dbReference type="Proteomes" id="UP000294546"/>
    </source>
</evidence>
<dbReference type="EMBL" id="SMFU01000009">
    <property type="protein sequence ID" value="TCK05722.1"/>
    <property type="molecule type" value="Genomic_DNA"/>
</dbReference>
<dbReference type="InterPro" id="IPR048647">
    <property type="entry name" value="RlmA_N"/>
</dbReference>
<evidence type="ECO:0000259" key="3">
    <source>
        <dbReference type="Pfam" id="PF13649"/>
    </source>
</evidence>
<dbReference type="InterPro" id="IPR029063">
    <property type="entry name" value="SAM-dependent_MTases_sf"/>
</dbReference>
<dbReference type="Pfam" id="PF13649">
    <property type="entry name" value="Methyltransf_25"/>
    <property type="match status" value="1"/>
</dbReference>
<dbReference type="PANTHER" id="PTHR42912">
    <property type="entry name" value="METHYLTRANSFERASE"/>
    <property type="match status" value="1"/>
</dbReference>
<evidence type="ECO:0000256" key="2">
    <source>
        <dbReference type="PIRSR" id="PIRSR018249-2"/>
    </source>
</evidence>
<dbReference type="GO" id="GO:0032259">
    <property type="term" value="P:methylation"/>
    <property type="evidence" value="ECO:0007669"/>
    <property type="project" value="UniProtKB-KW"/>
</dbReference>
<dbReference type="CDD" id="cd02440">
    <property type="entry name" value="AdoMet_MTases"/>
    <property type="match status" value="1"/>
</dbReference>
<dbReference type="GO" id="GO:0046872">
    <property type="term" value="F:metal ion binding"/>
    <property type="evidence" value="ECO:0007669"/>
    <property type="project" value="UniProtKB-KW"/>
</dbReference>
<dbReference type="SUPFAM" id="SSF53335">
    <property type="entry name" value="S-adenosyl-L-methionine-dependent methyltransferases"/>
    <property type="match status" value="1"/>
</dbReference>
<dbReference type="Proteomes" id="UP000294546">
    <property type="component" value="Unassembled WGS sequence"/>
</dbReference>
<feature type="binding site" evidence="2">
    <location>
        <begin position="103"/>
        <end position="104"/>
    </location>
    <ligand>
        <name>S-adenosyl-L-methionine</name>
        <dbReference type="ChEBI" id="CHEBI:59789"/>
    </ligand>
</feature>
<evidence type="ECO:0000259" key="4">
    <source>
        <dbReference type="Pfam" id="PF21302"/>
    </source>
</evidence>
<feature type="binding site" evidence="1">
    <location>
        <position position="6"/>
    </location>
    <ligand>
        <name>Zn(2+)</name>
        <dbReference type="ChEBI" id="CHEBI:29105"/>
    </ligand>
</feature>
<proteinExistence type="predicted"/>
<dbReference type="GO" id="GO:0008168">
    <property type="term" value="F:methyltransferase activity"/>
    <property type="evidence" value="ECO:0007669"/>
    <property type="project" value="UniProtKB-KW"/>
</dbReference>
<comment type="caution">
    <text evidence="5">The sequence shown here is derived from an EMBL/GenBank/DDBJ whole genome shotgun (WGS) entry which is preliminary data.</text>
</comment>
<organism evidence="5 6">
    <name type="scientific">Marinobacterium mangrovicola</name>
    <dbReference type="NCBI Taxonomy" id="1476959"/>
    <lineage>
        <taxon>Bacteria</taxon>
        <taxon>Pseudomonadati</taxon>
        <taxon>Pseudomonadota</taxon>
        <taxon>Gammaproteobacteria</taxon>
        <taxon>Oceanospirillales</taxon>
        <taxon>Oceanospirillaceae</taxon>
        <taxon>Marinobacterium</taxon>
    </lineage>
</organism>
<feature type="domain" description="Methyltransferase" evidence="3">
    <location>
        <begin position="97"/>
        <end position="183"/>
    </location>
</feature>
<reference evidence="5 6" key="1">
    <citation type="submission" date="2019-03" db="EMBL/GenBank/DDBJ databases">
        <title>Genomic Encyclopedia of Archaeal and Bacterial Type Strains, Phase II (KMG-II): from individual species to whole genera.</title>
        <authorList>
            <person name="Goeker M."/>
        </authorList>
    </citation>
    <scope>NUCLEOTIDE SEQUENCE [LARGE SCALE GENOMIC DNA]</scope>
    <source>
        <strain evidence="5 6">DSM 27697</strain>
    </source>
</reference>
<keyword evidence="6" id="KW-1185">Reference proteome</keyword>
<feature type="binding site" evidence="1">
    <location>
        <position position="24"/>
    </location>
    <ligand>
        <name>Zn(2+)</name>
        <dbReference type="ChEBI" id="CHEBI:29105"/>
    </ligand>
</feature>
<dbReference type="PANTHER" id="PTHR42912:SF45">
    <property type="entry name" value="23S RRNA (GUANINE(745)-N(1))-METHYLTRANSFERASE"/>
    <property type="match status" value="1"/>
</dbReference>
<accession>A0A4R1GMT0</accession>
<keyword evidence="1" id="KW-0479">Metal-binding</keyword>